<evidence type="ECO:0000313" key="2">
    <source>
        <dbReference type="Proteomes" id="UP001632038"/>
    </source>
</evidence>
<accession>A0ABD3EBK8</accession>
<dbReference type="EMBL" id="JAVIJP010000006">
    <property type="protein sequence ID" value="KAL3651771.1"/>
    <property type="molecule type" value="Genomic_DNA"/>
</dbReference>
<gene>
    <name evidence="1" type="ORF">CASFOL_004773</name>
</gene>
<proteinExistence type="predicted"/>
<comment type="caution">
    <text evidence="1">The sequence shown here is derived from an EMBL/GenBank/DDBJ whole genome shotgun (WGS) entry which is preliminary data.</text>
</comment>
<name>A0ABD3EBK8_9LAMI</name>
<reference evidence="2" key="1">
    <citation type="journal article" date="2024" name="IScience">
        <title>Strigolactones Initiate the Formation of Haustorium-like Structures in Castilleja.</title>
        <authorList>
            <person name="Buerger M."/>
            <person name="Peterson D."/>
            <person name="Chory J."/>
        </authorList>
    </citation>
    <scope>NUCLEOTIDE SEQUENCE [LARGE SCALE GENOMIC DNA]</scope>
</reference>
<organism evidence="1 2">
    <name type="scientific">Castilleja foliolosa</name>
    <dbReference type="NCBI Taxonomy" id="1961234"/>
    <lineage>
        <taxon>Eukaryota</taxon>
        <taxon>Viridiplantae</taxon>
        <taxon>Streptophyta</taxon>
        <taxon>Embryophyta</taxon>
        <taxon>Tracheophyta</taxon>
        <taxon>Spermatophyta</taxon>
        <taxon>Magnoliopsida</taxon>
        <taxon>eudicotyledons</taxon>
        <taxon>Gunneridae</taxon>
        <taxon>Pentapetalae</taxon>
        <taxon>asterids</taxon>
        <taxon>lamiids</taxon>
        <taxon>Lamiales</taxon>
        <taxon>Orobanchaceae</taxon>
        <taxon>Pedicularideae</taxon>
        <taxon>Castillejinae</taxon>
        <taxon>Castilleja</taxon>
    </lineage>
</organism>
<evidence type="ECO:0000313" key="1">
    <source>
        <dbReference type="EMBL" id="KAL3651771.1"/>
    </source>
</evidence>
<dbReference type="AlphaFoldDB" id="A0ABD3EBK8"/>
<keyword evidence="2" id="KW-1185">Reference proteome</keyword>
<protein>
    <submittedName>
        <fullName evidence="1">Uncharacterized protein</fullName>
    </submittedName>
</protein>
<dbReference type="Proteomes" id="UP001632038">
    <property type="component" value="Unassembled WGS sequence"/>
</dbReference>
<sequence>MTALRGWALRRLSPRGATGPGVSEMGADLCGDLAYNITGSEGMDKELELYREHSSQVKRRRILQFESEALDTPIFKI</sequence>